<dbReference type="PROSITE" id="PS00688">
    <property type="entry name" value="SIGMA54_INTERACT_3"/>
    <property type="match status" value="1"/>
</dbReference>
<dbReference type="CDD" id="cd00009">
    <property type="entry name" value="AAA"/>
    <property type="match status" value="1"/>
</dbReference>
<dbReference type="SUPFAM" id="SSF46689">
    <property type="entry name" value="Homeodomain-like"/>
    <property type="match status" value="1"/>
</dbReference>
<dbReference type="InterPro" id="IPR009057">
    <property type="entry name" value="Homeodomain-like_sf"/>
</dbReference>
<name>A0ABU1D2Z2_9BURK</name>
<keyword evidence="2" id="KW-0067">ATP-binding</keyword>
<keyword evidence="6" id="KW-0597">Phosphoprotein</keyword>
<dbReference type="InterPro" id="IPR011006">
    <property type="entry name" value="CheY-like_superfamily"/>
</dbReference>
<protein>
    <submittedName>
        <fullName evidence="9">Sigma-54 dependent transcriptional regulator</fullName>
    </submittedName>
</protein>
<dbReference type="RefSeq" id="WP_347286328.1">
    <property type="nucleotide sequence ID" value="NZ_JAUZQE010000003.1"/>
</dbReference>
<dbReference type="InterPro" id="IPR025943">
    <property type="entry name" value="Sigma_54_int_dom_ATP-bd_2"/>
</dbReference>
<evidence type="ECO:0000256" key="6">
    <source>
        <dbReference type="PROSITE-ProRule" id="PRU00169"/>
    </source>
</evidence>
<gene>
    <name evidence="9" type="ORF">Q8947_02000</name>
</gene>
<evidence type="ECO:0000313" key="9">
    <source>
        <dbReference type="EMBL" id="MDR4124755.1"/>
    </source>
</evidence>
<comment type="caution">
    <text evidence="9">The sequence shown here is derived from an EMBL/GenBank/DDBJ whole genome shotgun (WGS) entry which is preliminary data.</text>
</comment>
<dbReference type="InterPro" id="IPR002197">
    <property type="entry name" value="HTH_Fis"/>
</dbReference>
<dbReference type="InterPro" id="IPR003593">
    <property type="entry name" value="AAA+_ATPase"/>
</dbReference>
<keyword evidence="10" id="KW-1185">Reference proteome</keyword>
<dbReference type="InterPro" id="IPR002078">
    <property type="entry name" value="Sigma_54_int"/>
</dbReference>
<dbReference type="Gene3D" id="1.10.10.60">
    <property type="entry name" value="Homeodomain-like"/>
    <property type="match status" value="1"/>
</dbReference>
<keyword evidence="5" id="KW-0804">Transcription</keyword>
<accession>A0ABU1D2Z2</accession>
<feature type="domain" description="Response regulatory" evidence="8">
    <location>
        <begin position="3"/>
        <end position="115"/>
    </location>
</feature>
<dbReference type="Gene3D" id="3.40.50.300">
    <property type="entry name" value="P-loop containing nucleotide triphosphate hydrolases"/>
    <property type="match status" value="1"/>
</dbReference>
<feature type="modified residue" description="4-aspartylphosphate" evidence="6">
    <location>
        <position position="52"/>
    </location>
</feature>
<dbReference type="SUPFAM" id="SSF52172">
    <property type="entry name" value="CheY-like"/>
    <property type="match status" value="1"/>
</dbReference>
<dbReference type="PROSITE" id="PS00676">
    <property type="entry name" value="SIGMA54_INTERACT_2"/>
    <property type="match status" value="1"/>
</dbReference>
<evidence type="ECO:0000256" key="4">
    <source>
        <dbReference type="ARBA" id="ARBA00023125"/>
    </source>
</evidence>
<keyword evidence="4" id="KW-0238">DNA-binding</keyword>
<dbReference type="InterPro" id="IPR001789">
    <property type="entry name" value="Sig_transdc_resp-reg_receiver"/>
</dbReference>
<dbReference type="PROSITE" id="PS50045">
    <property type="entry name" value="SIGMA54_INTERACT_4"/>
    <property type="match status" value="1"/>
</dbReference>
<evidence type="ECO:0000256" key="5">
    <source>
        <dbReference type="ARBA" id="ARBA00023163"/>
    </source>
</evidence>
<dbReference type="SMART" id="SM00448">
    <property type="entry name" value="REC"/>
    <property type="match status" value="1"/>
</dbReference>
<dbReference type="Pfam" id="PF02954">
    <property type="entry name" value="HTH_8"/>
    <property type="match status" value="1"/>
</dbReference>
<evidence type="ECO:0000313" key="10">
    <source>
        <dbReference type="Proteomes" id="UP001232156"/>
    </source>
</evidence>
<evidence type="ECO:0000256" key="1">
    <source>
        <dbReference type="ARBA" id="ARBA00022741"/>
    </source>
</evidence>
<dbReference type="InterPro" id="IPR058031">
    <property type="entry name" value="AAA_lid_NorR"/>
</dbReference>
<dbReference type="Pfam" id="PF00072">
    <property type="entry name" value="Response_reg"/>
    <property type="match status" value="1"/>
</dbReference>
<keyword evidence="1" id="KW-0547">Nucleotide-binding</keyword>
<dbReference type="PRINTS" id="PR01590">
    <property type="entry name" value="HTHFIS"/>
</dbReference>
<dbReference type="Pfam" id="PF25601">
    <property type="entry name" value="AAA_lid_14"/>
    <property type="match status" value="1"/>
</dbReference>
<proteinExistence type="predicted"/>
<dbReference type="InterPro" id="IPR027417">
    <property type="entry name" value="P-loop_NTPase"/>
</dbReference>
<dbReference type="SMART" id="SM00382">
    <property type="entry name" value="AAA"/>
    <property type="match status" value="1"/>
</dbReference>
<dbReference type="InterPro" id="IPR025944">
    <property type="entry name" value="Sigma_54_int_dom_CS"/>
</dbReference>
<evidence type="ECO:0000259" key="8">
    <source>
        <dbReference type="PROSITE" id="PS50110"/>
    </source>
</evidence>
<dbReference type="Gene3D" id="3.40.50.2300">
    <property type="match status" value="1"/>
</dbReference>
<evidence type="ECO:0000256" key="3">
    <source>
        <dbReference type="ARBA" id="ARBA00023015"/>
    </source>
</evidence>
<dbReference type="EMBL" id="JAUZQE010000003">
    <property type="protein sequence ID" value="MDR4124755.1"/>
    <property type="molecule type" value="Genomic_DNA"/>
</dbReference>
<reference evidence="9 10" key="1">
    <citation type="submission" date="2023-08" db="EMBL/GenBank/DDBJ databases">
        <title>Alcaligenaceae gen. nov., a novel taxon isolated from the sludge of Yixing Pesticide Factory.</title>
        <authorList>
            <person name="Ruan L."/>
        </authorList>
    </citation>
    <scope>NUCLEOTIDE SEQUENCE [LARGE SCALE GENOMIC DNA]</scope>
    <source>
        <strain evidence="9 10">LG-2</strain>
    </source>
</reference>
<organism evidence="9 10">
    <name type="scientific">Yanghanlia caeni</name>
    <dbReference type="NCBI Taxonomy" id="3064283"/>
    <lineage>
        <taxon>Bacteria</taxon>
        <taxon>Pseudomonadati</taxon>
        <taxon>Pseudomonadota</taxon>
        <taxon>Betaproteobacteria</taxon>
        <taxon>Burkholderiales</taxon>
        <taxon>Alcaligenaceae</taxon>
        <taxon>Yanghanlia</taxon>
    </lineage>
</organism>
<keyword evidence="3" id="KW-0805">Transcription regulation</keyword>
<dbReference type="Gene3D" id="1.10.8.60">
    <property type="match status" value="1"/>
</dbReference>
<sequence>MPHLLITDDESATRELIAEVAADVGYTVAQAGDVRQARIQIERQKPDVMLLDMQLPDGDGIELWKRLELTGCHVVFMTGHSSVESAIEALRCGAVDYLLKPVPLRRLRGILAELMNAAPGGADEPAAQDAFSRIVGKSPAIQLLCAHIEKVAPTQATVLLVGESGTGKELAAEAIHLASRRRDKPFMAVNCGAISPNLIESELFGHEKGAFTGADRQHKGYFERAHGGTLFLDEITEMSMELQVRLLRVLETGRFMRVGAHDEIAADVRVVAATNRNPEQAVAKGTLREDLYHRLSVFPLELPPLRAREGDILLIAEHFLQALNREYGTVKRFSEEAQQAMLAYHWPGNIRELRNYVYRSYILADDVIKGDFNAFSLDSHSAGWGSEITVPVGVPLADANRQLILATLKQCGGVKKAAAEMLGISLKTLYNRLEEYGALNEVDESSSSLR</sequence>
<evidence type="ECO:0000259" key="7">
    <source>
        <dbReference type="PROSITE" id="PS50045"/>
    </source>
</evidence>
<feature type="domain" description="Sigma-54 factor interaction" evidence="7">
    <location>
        <begin position="134"/>
        <end position="362"/>
    </location>
</feature>
<dbReference type="PROSITE" id="PS50110">
    <property type="entry name" value="RESPONSE_REGULATORY"/>
    <property type="match status" value="1"/>
</dbReference>
<dbReference type="SUPFAM" id="SSF52540">
    <property type="entry name" value="P-loop containing nucleoside triphosphate hydrolases"/>
    <property type="match status" value="1"/>
</dbReference>
<dbReference type="PANTHER" id="PTHR32071">
    <property type="entry name" value="TRANSCRIPTIONAL REGULATORY PROTEIN"/>
    <property type="match status" value="1"/>
</dbReference>
<dbReference type="Proteomes" id="UP001232156">
    <property type="component" value="Unassembled WGS sequence"/>
</dbReference>
<evidence type="ECO:0000256" key="2">
    <source>
        <dbReference type="ARBA" id="ARBA00022840"/>
    </source>
</evidence>
<dbReference type="Pfam" id="PF00158">
    <property type="entry name" value="Sigma54_activat"/>
    <property type="match status" value="1"/>
</dbReference>